<dbReference type="InterPro" id="IPR028994">
    <property type="entry name" value="Integrin_alpha_N"/>
</dbReference>
<evidence type="ECO:0000256" key="1">
    <source>
        <dbReference type="ARBA" id="ARBA00022729"/>
    </source>
</evidence>
<dbReference type="AlphaFoldDB" id="A0A518G9X0"/>
<dbReference type="PANTHER" id="PTHR16026:SF0">
    <property type="entry name" value="CARTILAGE ACIDIC PROTEIN 1"/>
    <property type="match status" value="1"/>
</dbReference>
<organism evidence="3 4">
    <name type="scientific">Aureliella helgolandensis</name>
    <dbReference type="NCBI Taxonomy" id="2527968"/>
    <lineage>
        <taxon>Bacteria</taxon>
        <taxon>Pseudomonadati</taxon>
        <taxon>Planctomycetota</taxon>
        <taxon>Planctomycetia</taxon>
        <taxon>Pirellulales</taxon>
        <taxon>Pirellulaceae</taxon>
        <taxon>Aureliella</taxon>
    </lineage>
</organism>
<sequence length="595" mass="63992">MAICGTRQTWFRQAQQWLKNGRTSCRSDVWGSGQLGLREGATWAVFILSLSTGLQAAWPQSPTVPLSSAPAIILTDVTDATGIDFVHTDGSDGRHFIVESFSAGLAVFDFDNDGDLDIYFLNGCSLGGSVVARATNVLYRNDGEFQFTDVTAQAGVGDTGYAMGVAAADYDNDGDVDLYVNNYGTNRFFVNNGDGTFSDRTQASGSANGELVGSGVSFLDYDRDGNLDLYVGNYVQFEESQHRVHHHKGLPAYPSPLQFTPQVDTLFRNSGDGNWTDVSQVTGITNVAGRSMAVTSCDFDLDGDIDILVANDTQENFYFQNDAAGQFEEVGLLAGLALDFQGRVQGSMGIELADFNHDALVDVVMSSFADEFLTLYSSSVDGYWIDSTPKSGLGPETRPQVTWGVAVADFDLDGQLDLFVGCGGLDDNHELRGGSNTKSAFDSPNLLFRNQDGSRFETLSNWGSGTQVRGVTRGLIAADLDSDGDSDVVVLNARGRPTLLRNDTPTGNRAIAVTLIGTRCNRDAIGSRVTAKFSDGSSQTQFVVSGRSYQSDLRAPLVLVVPPGHSLEQLEVFWPGETEGKIHSIGPSPEHIVQP</sequence>
<evidence type="ECO:0000313" key="3">
    <source>
        <dbReference type="EMBL" id="QDV25370.1"/>
    </source>
</evidence>
<proteinExistence type="predicted"/>
<evidence type="ECO:0000313" key="4">
    <source>
        <dbReference type="Proteomes" id="UP000318017"/>
    </source>
</evidence>
<dbReference type="PANTHER" id="PTHR16026">
    <property type="entry name" value="CARTILAGE ACIDIC PROTEIN 1"/>
    <property type="match status" value="1"/>
</dbReference>
<dbReference type="Proteomes" id="UP000318017">
    <property type="component" value="Chromosome"/>
</dbReference>
<feature type="domain" description="ASPIC/UnbV" evidence="2">
    <location>
        <begin position="524"/>
        <end position="582"/>
    </location>
</feature>
<dbReference type="SUPFAM" id="SSF69318">
    <property type="entry name" value="Integrin alpha N-terminal domain"/>
    <property type="match status" value="1"/>
</dbReference>
<dbReference type="EMBL" id="CP036298">
    <property type="protein sequence ID" value="QDV25370.1"/>
    <property type="molecule type" value="Genomic_DNA"/>
</dbReference>
<gene>
    <name evidence="3" type="ORF">Q31a_36960</name>
</gene>
<dbReference type="Gene3D" id="2.130.10.130">
    <property type="entry name" value="Integrin alpha, N-terminal"/>
    <property type="match status" value="1"/>
</dbReference>
<dbReference type="InterPro" id="IPR011519">
    <property type="entry name" value="UnbV_ASPIC"/>
</dbReference>
<reference evidence="3 4" key="1">
    <citation type="submission" date="2019-02" db="EMBL/GenBank/DDBJ databases">
        <title>Deep-cultivation of Planctomycetes and their phenomic and genomic characterization uncovers novel biology.</title>
        <authorList>
            <person name="Wiegand S."/>
            <person name="Jogler M."/>
            <person name="Boedeker C."/>
            <person name="Pinto D."/>
            <person name="Vollmers J."/>
            <person name="Rivas-Marin E."/>
            <person name="Kohn T."/>
            <person name="Peeters S.H."/>
            <person name="Heuer A."/>
            <person name="Rast P."/>
            <person name="Oberbeckmann S."/>
            <person name="Bunk B."/>
            <person name="Jeske O."/>
            <person name="Meyerdierks A."/>
            <person name="Storesund J.E."/>
            <person name="Kallscheuer N."/>
            <person name="Luecker S."/>
            <person name="Lage O.M."/>
            <person name="Pohl T."/>
            <person name="Merkel B.J."/>
            <person name="Hornburger P."/>
            <person name="Mueller R.-W."/>
            <person name="Bruemmer F."/>
            <person name="Labrenz M."/>
            <person name="Spormann A.M."/>
            <person name="Op den Camp H."/>
            <person name="Overmann J."/>
            <person name="Amann R."/>
            <person name="Jetten M.S.M."/>
            <person name="Mascher T."/>
            <person name="Medema M.H."/>
            <person name="Devos D.P."/>
            <person name="Kaster A.-K."/>
            <person name="Ovreas L."/>
            <person name="Rohde M."/>
            <person name="Galperin M.Y."/>
            <person name="Jogler C."/>
        </authorList>
    </citation>
    <scope>NUCLEOTIDE SEQUENCE [LARGE SCALE GENOMIC DNA]</scope>
    <source>
        <strain evidence="3 4">Q31a</strain>
    </source>
</reference>
<dbReference type="Pfam" id="PF07593">
    <property type="entry name" value="UnbV_ASPIC"/>
    <property type="match status" value="1"/>
</dbReference>
<dbReference type="OrthoDB" id="5287961at2"/>
<name>A0A518G9X0_9BACT</name>
<accession>A0A518G9X0</accession>
<evidence type="ECO:0000259" key="2">
    <source>
        <dbReference type="Pfam" id="PF07593"/>
    </source>
</evidence>
<dbReference type="KEGG" id="ahel:Q31a_36960"/>
<protein>
    <submittedName>
        <fullName evidence="3">FG-GAP repeat protein</fullName>
    </submittedName>
</protein>
<keyword evidence="4" id="KW-1185">Reference proteome</keyword>
<keyword evidence="1" id="KW-0732">Signal</keyword>
<dbReference type="InterPro" id="IPR027039">
    <property type="entry name" value="Crtac1"/>
</dbReference>
<dbReference type="Pfam" id="PF13517">
    <property type="entry name" value="FG-GAP_3"/>
    <property type="match status" value="2"/>
</dbReference>
<dbReference type="InterPro" id="IPR013517">
    <property type="entry name" value="FG-GAP"/>
</dbReference>